<sequence>MMPIYEYKCEKCGEIFELMESIHSDVYERKCSKCGGTAKRIISLSTFHLKGTGWYVTDYKNNNGGGSNTTKTSTSCDTKSDSCSTCAAAAAQNN</sequence>
<reference evidence="2 3" key="1">
    <citation type="journal article" date="2010" name="DNA Res.">
        <title>Bacterial lifestyle in a deep-sea hydrothermal vent chimney revealed by the genome sequence of the thermophilic bacterium Deferribacter desulfuricans SSM1.</title>
        <authorList>
            <person name="Takaki Y."/>
            <person name="Shimamura S."/>
            <person name="Nakagawa S."/>
            <person name="Fukuhara Y."/>
            <person name="Horikawa H."/>
            <person name="Ankai A."/>
            <person name="Harada T."/>
            <person name="Hosoyama A."/>
            <person name="Oguchi A."/>
            <person name="Fukui S."/>
            <person name="Fujita N."/>
            <person name="Takami H."/>
            <person name="Takai K."/>
        </authorList>
    </citation>
    <scope>NUCLEOTIDE SEQUENCE [LARGE SCALE GENOMIC DNA]</scope>
    <source>
        <strain evidence="3">DSM 14783 / JCM 11476 / NBRC 101012 / SSM1</strain>
    </source>
</reference>
<dbReference type="SMART" id="SM00834">
    <property type="entry name" value="CxxC_CXXC_SSSS"/>
    <property type="match status" value="1"/>
</dbReference>
<dbReference type="KEGG" id="ddf:DEFDS_1611"/>
<evidence type="ECO:0000313" key="3">
    <source>
        <dbReference type="Proteomes" id="UP000001520"/>
    </source>
</evidence>
<dbReference type="Proteomes" id="UP000001520">
    <property type="component" value="Chromosome"/>
</dbReference>
<dbReference type="PANTHER" id="PTHR34404:SF2">
    <property type="entry name" value="CONSERVED SERINE RICH PROTEIN"/>
    <property type="match status" value="1"/>
</dbReference>
<dbReference type="STRING" id="639282.DEFDS_1611"/>
<dbReference type="eggNOG" id="COG2331">
    <property type="taxonomic scope" value="Bacteria"/>
</dbReference>
<dbReference type="AlphaFoldDB" id="D3P8M9"/>
<organism evidence="2 3">
    <name type="scientific">Deferribacter desulfuricans (strain DSM 14783 / JCM 11476 / NBRC 101012 / SSM1)</name>
    <dbReference type="NCBI Taxonomy" id="639282"/>
    <lineage>
        <taxon>Bacteria</taxon>
        <taxon>Pseudomonadati</taxon>
        <taxon>Deferribacterota</taxon>
        <taxon>Deferribacteres</taxon>
        <taxon>Deferribacterales</taxon>
        <taxon>Deferribacteraceae</taxon>
        <taxon>Deferribacter</taxon>
    </lineage>
</organism>
<dbReference type="HOGENOM" id="CLU_136025_3_1_0"/>
<accession>D3P8M9</accession>
<name>D3P8M9_DEFDS</name>
<dbReference type="NCBIfam" id="TIGR02605">
    <property type="entry name" value="CxxC_CxxC_SSSS"/>
    <property type="match status" value="1"/>
</dbReference>
<proteinExistence type="predicted"/>
<protein>
    <recommendedName>
        <fullName evidence="1">Putative regulatory protein FmdB zinc ribbon domain-containing protein</fullName>
    </recommendedName>
</protein>
<dbReference type="Pfam" id="PF09723">
    <property type="entry name" value="Zn_ribbon_8"/>
    <property type="match status" value="1"/>
</dbReference>
<dbReference type="EMBL" id="AP011529">
    <property type="protein sequence ID" value="BAI81069.1"/>
    <property type="molecule type" value="Genomic_DNA"/>
</dbReference>
<dbReference type="InterPro" id="IPR013429">
    <property type="entry name" value="Regulatory_FmdB_Zinc_ribbon"/>
</dbReference>
<gene>
    <name evidence="2" type="ordered locus">DEFDS_1611</name>
</gene>
<dbReference type="PANTHER" id="PTHR34404">
    <property type="entry name" value="REGULATORY PROTEIN, FMDB FAMILY"/>
    <property type="match status" value="1"/>
</dbReference>
<evidence type="ECO:0000313" key="2">
    <source>
        <dbReference type="EMBL" id="BAI81069.1"/>
    </source>
</evidence>
<feature type="domain" description="Putative regulatory protein FmdB zinc ribbon" evidence="1">
    <location>
        <begin position="2"/>
        <end position="43"/>
    </location>
</feature>
<keyword evidence="3" id="KW-1185">Reference proteome</keyword>
<evidence type="ECO:0000259" key="1">
    <source>
        <dbReference type="SMART" id="SM00834"/>
    </source>
</evidence>